<dbReference type="InterPro" id="IPR002347">
    <property type="entry name" value="SDR_fam"/>
</dbReference>
<gene>
    <name evidence="5" type="ORF">DCG65_06250</name>
</gene>
<proteinExistence type="inferred from homology"/>
<dbReference type="Proteomes" id="UP000259173">
    <property type="component" value="Unassembled WGS sequence"/>
</dbReference>
<dbReference type="PRINTS" id="PR00080">
    <property type="entry name" value="SDRFAMILY"/>
</dbReference>
<dbReference type="Pfam" id="PF13561">
    <property type="entry name" value="adh_short_C2"/>
    <property type="match status" value="1"/>
</dbReference>
<comment type="caution">
    <text evidence="5">The sequence shown here is derived from an EMBL/GenBank/DDBJ whole genome shotgun (WGS) entry which is preliminary data.</text>
</comment>
<sequence>MSDTVENQYAMRDPRTQYPKPPFPKQPQDKPGFDHKMDPKADHGEASYQGFGRLKGRKALITGGDSGIGRAVAIAYAREGAEICINYLPEEERDAQWLVELLKKEGHTVHTIPGNLTDKSFCQKLVKDAQAKLGGLDILVNNAGKQVRQPGIEDITDAQFDETMKTNVYALFWLTKAALPLMPPGAAIINVTSNQGFSPAPYLLDYATTKFAIRGFTEAIAQGAIEKGIRVNGVAPGPFWTPLQPSGGQTQEKVQEFGKATPMGRPGQPAELAPTFVFLASQESSYISGEIIGVTGGKPIS</sequence>
<dbReference type="InterPro" id="IPR036291">
    <property type="entry name" value="NAD(P)-bd_dom_sf"/>
</dbReference>
<dbReference type="FunFam" id="3.40.50.720:FF:000097">
    <property type="entry name" value="SDR family oxidoreductase"/>
    <property type="match status" value="1"/>
</dbReference>
<dbReference type="AlphaFoldDB" id="A0A3B9KZR6"/>
<evidence type="ECO:0000256" key="4">
    <source>
        <dbReference type="SAM" id="MobiDB-lite"/>
    </source>
</evidence>
<dbReference type="RefSeq" id="WP_348762869.1">
    <property type="nucleotide sequence ID" value="NZ_CAXEMP010000066.1"/>
</dbReference>
<comment type="similarity">
    <text evidence="1">Belongs to the short-chain dehydrogenases/reductases (SDR) family.</text>
</comment>
<dbReference type="GO" id="GO:0016614">
    <property type="term" value="F:oxidoreductase activity, acting on CH-OH group of donors"/>
    <property type="evidence" value="ECO:0007669"/>
    <property type="project" value="UniProtKB-ARBA"/>
</dbReference>
<protein>
    <recommendedName>
        <fullName evidence="3">Uncharacterized oxidoreductase YghA</fullName>
    </recommendedName>
</protein>
<reference evidence="5 6" key="1">
    <citation type="journal article" date="2018" name="Nat. Biotechnol.">
        <title>A standardized bacterial taxonomy based on genome phylogeny substantially revises the tree of life.</title>
        <authorList>
            <person name="Parks D.H."/>
            <person name="Chuvochina M."/>
            <person name="Waite D.W."/>
            <person name="Rinke C."/>
            <person name="Skarshewski A."/>
            <person name="Chaumeil P.A."/>
            <person name="Hugenholtz P."/>
        </authorList>
    </citation>
    <scope>NUCLEOTIDE SEQUENCE [LARGE SCALE GENOMIC DNA]</scope>
    <source>
        <strain evidence="5">UBA8557</strain>
    </source>
</reference>
<name>A0A3B9KZR6_9PROT</name>
<evidence type="ECO:0000256" key="1">
    <source>
        <dbReference type="ARBA" id="ARBA00006484"/>
    </source>
</evidence>
<dbReference type="InterPro" id="IPR020904">
    <property type="entry name" value="Sc_DH/Rdtase_CS"/>
</dbReference>
<evidence type="ECO:0000313" key="6">
    <source>
        <dbReference type="Proteomes" id="UP000259173"/>
    </source>
</evidence>
<dbReference type="PANTHER" id="PTHR48107">
    <property type="entry name" value="NADPH-DEPENDENT ALDEHYDE REDUCTASE-LIKE PROTEIN, CHLOROPLASTIC-RELATED"/>
    <property type="match status" value="1"/>
</dbReference>
<feature type="region of interest" description="Disordered" evidence="4">
    <location>
        <begin position="1"/>
        <end position="49"/>
    </location>
</feature>
<feature type="compositionally biased region" description="Basic and acidic residues" evidence="4">
    <location>
        <begin position="27"/>
        <end position="45"/>
    </location>
</feature>
<evidence type="ECO:0000256" key="2">
    <source>
        <dbReference type="ARBA" id="ARBA00023002"/>
    </source>
</evidence>
<keyword evidence="2" id="KW-0560">Oxidoreductase</keyword>
<dbReference type="SUPFAM" id="SSF51735">
    <property type="entry name" value="NAD(P)-binding Rossmann-fold domains"/>
    <property type="match status" value="1"/>
</dbReference>
<dbReference type="PRINTS" id="PR00081">
    <property type="entry name" value="GDHRDH"/>
</dbReference>
<dbReference type="EMBL" id="DMBR01000191">
    <property type="protein sequence ID" value="HAE94141.1"/>
    <property type="molecule type" value="Genomic_DNA"/>
</dbReference>
<evidence type="ECO:0000256" key="3">
    <source>
        <dbReference type="ARBA" id="ARBA00067437"/>
    </source>
</evidence>
<dbReference type="NCBIfam" id="NF004782">
    <property type="entry name" value="PRK06128.1"/>
    <property type="match status" value="1"/>
</dbReference>
<organism evidence="5 6">
    <name type="scientific">Hyphomonas atlantica</name>
    <dbReference type="NCBI Taxonomy" id="1280948"/>
    <lineage>
        <taxon>Bacteria</taxon>
        <taxon>Pseudomonadati</taxon>
        <taxon>Pseudomonadota</taxon>
        <taxon>Alphaproteobacteria</taxon>
        <taxon>Hyphomonadales</taxon>
        <taxon>Hyphomonadaceae</taxon>
        <taxon>Hyphomonas</taxon>
    </lineage>
</organism>
<dbReference type="Gene3D" id="3.40.50.720">
    <property type="entry name" value="NAD(P)-binding Rossmann-like Domain"/>
    <property type="match status" value="1"/>
</dbReference>
<evidence type="ECO:0000313" key="5">
    <source>
        <dbReference type="EMBL" id="HAE94141.1"/>
    </source>
</evidence>
<accession>A0A3B9KZR6</accession>
<dbReference type="PANTHER" id="PTHR48107:SF16">
    <property type="entry name" value="NADPH-DEPENDENT ALDEHYDE REDUCTASE 1, CHLOROPLASTIC"/>
    <property type="match status" value="1"/>
</dbReference>
<dbReference type="PROSITE" id="PS00061">
    <property type="entry name" value="ADH_SHORT"/>
    <property type="match status" value="1"/>
</dbReference>